<dbReference type="AlphaFoldDB" id="A0A5N6URK6"/>
<accession>A0A5N6URK6</accession>
<sequence length="141" mass="16028">MAYGSFLEYQREVEISQEISNVVQHRVAFLKVAKSTILAVVKLNCRENVELQRWPPREGTLVKIGFRLPNMLKLKDLNCMAVAISDVFNLLYHGSSLFYIPGANYKLYSKFSVTVGQRLSFYAATLSLRVPKRVRPSASLI</sequence>
<keyword evidence="2" id="KW-1185">Reference proteome</keyword>
<reference evidence="1 2" key="1">
    <citation type="submission" date="2019-04" db="EMBL/GenBank/DDBJ databases">
        <title>Friends and foes A comparative genomics study of 23 Aspergillus species from section Flavi.</title>
        <authorList>
            <consortium name="DOE Joint Genome Institute"/>
            <person name="Kjaerbolling I."/>
            <person name="Vesth T."/>
            <person name="Frisvad J.C."/>
            <person name="Nybo J.L."/>
            <person name="Theobald S."/>
            <person name="Kildgaard S."/>
            <person name="Isbrandt T."/>
            <person name="Kuo A."/>
            <person name="Sato A."/>
            <person name="Lyhne E.K."/>
            <person name="Kogle M.E."/>
            <person name="Wiebenga A."/>
            <person name="Kun R.S."/>
            <person name="Lubbers R.J."/>
            <person name="Makela M.R."/>
            <person name="Barry K."/>
            <person name="Chovatia M."/>
            <person name="Clum A."/>
            <person name="Daum C."/>
            <person name="Haridas S."/>
            <person name="He G."/>
            <person name="LaButti K."/>
            <person name="Lipzen A."/>
            <person name="Mondo S."/>
            <person name="Riley R."/>
            <person name="Salamov A."/>
            <person name="Simmons B.A."/>
            <person name="Magnuson J.K."/>
            <person name="Henrissat B."/>
            <person name="Mortensen U.H."/>
            <person name="Larsen T.O."/>
            <person name="Devries R.P."/>
            <person name="Grigoriev I.V."/>
            <person name="Machida M."/>
            <person name="Baker S.E."/>
            <person name="Andersen M.R."/>
        </authorList>
    </citation>
    <scope>NUCLEOTIDE SEQUENCE [LARGE SCALE GENOMIC DNA]</scope>
    <source>
        <strain evidence="1 2">CBS 117626</strain>
    </source>
</reference>
<proteinExistence type="predicted"/>
<name>A0A5N6URK6_ASPTM</name>
<dbReference type="OrthoDB" id="4510808at2759"/>
<dbReference type="Proteomes" id="UP000326950">
    <property type="component" value="Unassembled WGS sequence"/>
</dbReference>
<protein>
    <submittedName>
        <fullName evidence="1">Uncharacterized protein</fullName>
    </submittedName>
</protein>
<evidence type="ECO:0000313" key="1">
    <source>
        <dbReference type="EMBL" id="KAE8161236.1"/>
    </source>
</evidence>
<evidence type="ECO:0000313" key="2">
    <source>
        <dbReference type="Proteomes" id="UP000326950"/>
    </source>
</evidence>
<organism evidence="1 2">
    <name type="scientific">Aspergillus tamarii</name>
    <dbReference type="NCBI Taxonomy" id="41984"/>
    <lineage>
        <taxon>Eukaryota</taxon>
        <taxon>Fungi</taxon>
        <taxon>Dikarya</taxon>
        <taxon>Ascomycota</taxon>
        <taxon>Pezizomycotina</taxon>
        <taxon>Eurotiomycetes</taxon>
        <taxon>Eurotiomycetidae</taxon>
        <taxon>Eurotiales</taxon>
        <taxon>Aspergillaceae</taxon>
        <taxon>Aspergillus</taxon>
        <taxon>Aspergillus subgen. Circumdati</taxon>
    </lineage>
</organism>
<dbReference type="EMBL" id="ML738645">
    <property type="protein sequence ID" value="KAE8161236.1"/>
    <property type="molecule type" value="Genomic_DNA"/>
</dbReference>
<gene>
    <name evidence="1" type="ORF">BDV40DRAFT_301556</name>
</gene>